<feature type="domain" description="IcmF-related" evidence="3">
    <location>
        <begin position="527"/>
        <end position="819"/>
    </location>
</feature>
<keyword evidence="6" id="KW-1185">Reference proteome</keyword>
<dbReference type="InterPro" id="IPR027417">
    <property type="entry name" value="P-loop_NTPase"/>
</dbReference>
<gene>
    <name evidence="5" type="ORF">NCTC10296_00834</name>
</gene>
<dbReference type="RefSeq" id="WP_085417460.1">
    <property type="nucleotide sequence ID" value="NZ_CAUJPY010000036.1"/>
</dbReference>
<dbReference type="InterPro" id="IPR010623">
    <property type="entry name" value="IcmF_C"/>
</dbReference>
<evidence type="ECO:0000256" key="1">
    <source>
        <dbReference type="SAM" id="Phobius"/>
    </source>
</evidence>
<dbReference type="PANTHER" id="PTHR36153:SF1">
    <property type="entry name" value="TYPE VI SECRETION SYSTEM COMPONENT TSSM1"/>
    <property type="match status" value="1"/>
</dbReference>
<evidence type="ECO:0000313" key="6">
    <source>
        <dbReference type="Proteomes" id="UP000279284"/>
    </source>
</evidence>
<dbReference type="PANTHER" id="PTHR36153">
    <property type="entry name" value="INNER MEMBRANE PROTEIN-RELATED"/>
    <property type="match status" value="1"/>
</dbReference>
<dbReference type="AlphaFoldDB" id="A0A1X3CQW0"/>
<dbReference type="InterPro" id="IPR009612">
    <property type="entry name" value="IcmF-rel"/>
</dbReference>
<sequence length="1185" mass="131692">MKKILYFLGSRSLWVMLGIAGLIILVWFIGPLISIGEIRPLASKVVRFAVCAAIVGIWLAKAVFRQYRESRRNAALLKEIKAAQEPILKSASDISSMSRQFAEMDKVLKNAKFSKSKNSLLARLEEGQYLYQMPWYVVLGAAGSGKTTALKRSGLNFPLESTLGTSVSGLAGTRDCDWFLSDEIVLLDTAGRLSLHDNHSNKDSSDWEEFVSLLKRYRPKQPINGVLVTVGVDDLLGGKTNITEISAELRKRIHEMHTKLGIHFPVYLMITKLDLLHGFDKFFAHLTEEQRNQYLGISLSDTEGMETPIATASNALSEIVDKLRSSMLGTIHQLESSEDKAAAFAFPEEFERLNQAVLSLFKELSKSSKFEQPIAWRGVYFSSGTQTGQHLNPILEGLQSDFQLSRKYLDSERTAAQTSDRSFFLNRLFSDVILSEANLAGENKSWFVKNQMLYWLGVGAIAATVITCLTMMLNSYSNNRSYLEQVGSKATKLGMDAKKYADAPDLLKAVTFAEHVRDTTRSSEIPDLSSPPLGYRMGLYQGAQMEDVGESAYRRILQDNVMPLISYKLDELLRTTSGSDGINGYNALKAYLMMFNKEHFDAAFMQNWLMSNLSKAESSGMSEQQKKSVEKALNQILSKQSITPSVPYDEALVERRRQEIAQRDIATMVLEDTVNAVARSGKEGVTPVSFSSMGGVQSHLLFRRKTGGALKEPINFIYTKEAYITKVLPAMVKSAEQFFNEDNWVLGNYASLSQSKASVLSDAQRLYFSNYIRVWNHYLADLSLVTPKSSRESIQIAKLLSEKNSPLANIIKGISDNTTLTIDNRVTEKAGSKIADWLNRAGLSKLLGAEGEANVKNELAALKQATPVDDAFADFHILTETTNDQPPAINAITEAINDLYVYLVAVNVAVEKGVDLPPDDPFVKYKAEVNRLPSPFRQMLDNFSEIILKNTDKIVDEKLMSTLEKQLATLTNSCQETRQQGYPFERGSENNVALESFSSIFGPNGIYNKFTNLSGEAAVLARSEKLETLTAKNSAFKDRFSKLDDIAAIRQGYFDKGSETPSFDFAVKVLILDASLESVNISYDGKSYVYSHGPVNPATFTWPSKNENALAKIDISSPQINSAGISATGPWSIFRLIEKGKIVRQTGNTTVVEYNIQGKNVVVEFTTSTASNPFNLNKLRNFQCV</sequence>
<keyword evidence="1" id="KW-0812">Transmembrane</keyword>
<dbReference type="OrthoDB" id="9758229at2"/>
<feature type="transmembrane region" description="Helical" evidence="1">
    <location>
        <begin position="45"/>
        <end position="64"/>
    </location>
</feature>
<evidence type="ECO:0000313" key="5">
    <source>
        <dbReference type="EMBL" id="VEF00398.1"/>
    </source>
</evidence>
<dbReference type="NCBIfam" id="TIGR03348">
    <property type="entry name" value="VI_IcmF"/>
    <property type="match status" value="1"/>
</dbReference>
<dbReference type="KEGG" id="nci:NCTC10296_00834"/>
<feature type="transmembrane region" description="Helical" evidence="1">
    <location>
        <begin position="453"/>
        <end position="473"/>
    </location>
</feature>
<dbReference type="EMBL" id="LR134313">
    <property type="protein sequence ID" value="VEF00398.1"/>
    <property type="molecule type" value="Genomic_DNA"/>
</dbReference>
<evidence type="ECO:0000259" key="2">
    <source>
        <dbReference type="Pfam" id="PF06744"/>
    </source>
</evidence>
<feature type="transmembrane region" description="Helical" evidence="1">
    <location>
        <begin position="12"/>
        <end position="33"/>
    </location>
</feature>
<feature type="domain" description="Type VI secretion system IcmF C-terminal" evidence="2">
    <location>
        <begin position="1065"/>
        <end position="1168"/>
    </location>
</feature>
<evidence type="ECO:0000259" key="3">
    <source>
        <dbReference type="Pfam" id="PF06761"/>
    </source>
</evidence>
<keyword evidence="1" id="KW-0472">Membrane</keyword>
<feature type="domain" description="Type VI secretion system component TssM1 N-terminal" evidence="4">
    <location>
        <begin position="202"/>
        <end position="459"/>
    </location>
</feature>
<proteinExistence type="predicted"/>
<dbReference type="InterPro" id="IPR025743">
    <property type="entry name" value="TssM1_N"/>
</dbReference>
<name>A0A1X3CQW0_9NEIS</name>
<dbReference type="InterPro" id="IPR017731">
    <property type="entry name" value="TssM1-like"/>
</dbReference>
<dbReference type="SUPFAM" id="SSF52540">
    <property type="entry name" value="P-loop containing nucleoside triphosphate hydrolases"/>
    <property type="match status" value="1"/>
</dbReference>
<reference evidence="5 6" key="1">
    <citation type="submission" date="2018-12" db="EMBL/GenBank/DDBJ databases">
        <authorList>
            <consortium name="Pathogen Informatics"/>
        </authorList>
    </citation>
    <scope>NUCLEOTIDE SEQUENCE [LARGE SCALE GENOMIC DNA]</scope>
    <source>
        <strain evidence="5 6">NCTC10296</strain>
    </source>
</reference>
<dbReference type="InterPro" id="IPR053156">
    <property type="entry name" value="T6SS_TssM-like"/>
</dbReference>
<keyword evidence="1" id="KW-1133">Transmembrane helix</keyword>
<accession>A0A1X3CQW0</accession>
<dbReference type="Proteomes" id="UP000279284">
    <property type="component" value="Chromosome"/>
</dbReference>
<organism evidence="5 6">
    <name type="scientific">Neisseria canis</name>
    <dbReference type="NCBI Taxonomy" id="493"/>
    <lineage>
        <taxon>Bacteria</taxon>
        <taxon>Pseudomonadati</taxon>
        <taxon>Pseudomonadota</taxon>
        <taxon>Betaproteobacteria</taxon>
        <taxon>Neisseriales</taxon>
        <taxon>Neisseriaceae</taxon>
        <taxon>Neisseria</taxon>
    </lineage>
</organism>
<dbReference type="Pfam" id="PF06744">
    <property type="entry name" value="IcmF_C"/>
    <property type="match status" value="1"/>
</dbReference>
<evidence type="ECO:0000259" key="4">
    <source>
        <dbReference type="Pfam" id="PF14331"/>
    </source>
</evidence>
<protein>
    <submittedName>
        <fullName evidence="5">Uncharacterized protein conserved in bacteria</fullName>
    </submittedName>
</protein>
<dbReference type="Pfam" id="PF06761">
    <property type="entry name" value="IcmF-related"/>
    <property type="match status" value="1"/>
</dbReference>
<dbReference type="STRING" id="493.BWD07_11025"/>
<dbReference type="Pfam" id="PF14331">
    <property type="entry name" value="IcmF-related_N"/>
    <property type="match status" value="1"/>
</dbReference>